<dbReference type="RefSeq" id="WP_109533353.1">
    <property type="nucleotide sequence ID" value="NZ_QEYD01000006.1"/>
</dbReference>
<sequence length="316" mass="33786">MAAWASTSGDLIVDRRYEFAEALAAGGDRAGAVDLLAQALELAPLWAAGWFRLGEWLDDLGRTDEACAAWDRATAADPADRLGAGLKRDLARKVPMVETMPQAFVEALFDQYAERFDTALVDKLGYRAPWLLRDALSRAHPGRRFARAMDLGCGTGLAGEVLRGSVDWLEGCDLSAAMLAQAQAKGLYDRLDKADLSALEIGATYDLILAADVFVYLGALERIVAWCAGSLAPGGVLAFSAEAGEAPLTLRESRRFAHSQDYLQGVLTAAGFTGIRLERAVLRHDRGAAIEGFIVTASAPMALRDLQGDGEDAALV</sequence>
<accession>A0A2U2C9G2</accession>
<dbReference type="EMBL" id="QEYD01000006">
    <property type="protein sequence ID" value="PWE28491.1"/>
    <property type="molecule type" value="Genomic_DNA"/>
</dbReference>
<name>A0A2U2C9G2_9RHOB</name>
<dbReference type="OrthoDB" id="9765084at2"/>
<gene>
    <name evidence="3" type="ORF">C4N9_10865</name>
</gene>
<protein>
    <submittedName>
        <fullName evidence="3">Methyltransferase type 12</fullName>
    </submittedName>
</protein>
<reference evidence="3 4" key="1">
    <citation type="submission" date="2018-05" db="EMBL/GenBank/DDBJ databases">
        <title>Pararhodobacter marina sp. nov., isolated from deep-sea water of the Indian Ocean.</title>
        <authorList>
            <person name="Lai Q.Sr."/>
            <person name="Liu X."/>
            <person name="Shao Z."/>
        </authorList>
    </citation>
    <scope>NUCLEOTIDE SEQUENCE [LARGE SCALE GENOMIC DNA]</scope>
    <source>
        <strain evidence="3 4">CIC4N-9</strain>
    </source>
</reference>
<dbReference type="InterPro" id="IPR011990">
    <property type="entry name" value="TPR-like_helical_dom_sf"/>
</dbReference>
<dbReference type="PANTHER" id="PTHR43861:SF1">
    <property type="entry name" value="TRANS-ACONITATE 2-METHYLTRANSFERASE"/>
    <property type="match status" value="1"/>
</dbReference>
<keyword evidence="3" id="KW-0808">Transferase</keyword>
<keyword evidence="4" id="KW-1185">Reference proteome</keyword>
<evidence type="ECO:0000256" key="1">
    <source>
        <dbReference type="PROSITE-ProRule" id="PRU00339"/>
    </source>
</evidence>
<dbReference type="PANTHER" id="PTHR43861">
    <property type="entry name" value="TRANS-ACONITATE 2-METHYLTRANSFERASE-RELATED"/>
    <property type="match status" value="1"/>
</dbReference>
<dbReference type="InterPro" id="IPR019734">
    <property type="entry name" value="TPR_rpt"/>
</dbReference>
<dbReference type="GO" id="GO:0008168">
    <property type="term" value="F:methyltransferase activity"/>
    <property type="evidence" value="ECO:0007669"/>
    <property type="project" value="UniProtKB-KW"/>
</dbReference>
<feature type="repeat" description="TPR" evidence="1">
    <location>
        <begin position="47"/>
        <end position="80"/>
    </location>
</feature>
<evidence type="ECO:0000313" key="4">
    <source>
        <dbReference type="Proteomes" id="UP000244940"/>
    </source>
</evidence>
<comment type="caution">
    <text evidence="3">The sequence shown here is derived from an EMBL/GenBank/DDBJ whole genome shotgun (WGS) entry which is preliminary data.</text>
</comment>
<proteinExistence type="predicted"/>
<organism evidence="3 4">
    <name type="scientific">Pararhodobacter marinus</name>
    <dbReference type="NCBI Taxonomy" id="2184063"/>
    <lineage>
        <taxon>Bacteria</taxon>
        <taxon>Pseudomonadati</taxon>
        <taxon>Pseudomonadota</taxon>
        <taxon>Alphaproteobacteria</taxon>
        <taxon>Rhodobacterales</taxon>
        <taxon>Paracoccaceae</taxon>
        <taxon>Pararhodobacter</taxon>
    </lineage>
</organism>
<dbReference type="Gene3D" id="3.40.50.150">
    <property type="entry name" value="Vaccinia Virus protein VP39"/>
    <property type="match status" value="1"/>
</dbReference>
<dbReference type="Proteomes" id="UP000244940">
    <property type="component" value="Unassembled WGS sequence"/>
</dbReference>
<dbReference type="PROSITE" id="PS50005">
    <property type="entry name" value="TPR"/>
    <property type="match status" value="1"/>
</dbReference>
<dbReference type="InterPro" id="IPR029063">
    <property type="entry name" value="SAM-dependent_MTases_sf"/>
</dbReference>
<dbReference type="GeneID" id="94365391"/>
<dbReference type="InterPro" id="IPR013217">
    <property type="entry name" value="Methyltransf_12"/>
</dbReference>
<dbReference type="AlphaFoldDB" id="A0A2U2C9G2"/>
<dbReference type="Pfam" id="PF08242">
    <property type="entry name" value="Methyltransf_12"/>
    <property type="match status" value="1"/>
</dbReference>
<feature type="domain" description="Methyltransferase type 12" evidence="2">
    <location>
        <begin position="149"/>
        <end position="237"/>
    </location>
</feature>
<keyword evidence="1" id="KW-0802">TPR repeat</keyword>
<keyword evidence="3" id="KW-0489">Methyltransferase</keyword>
<dbReference type="GO" id="GO:0032259">
    <property type="term" value="P:methylation"/>
    <property type="evidence" value="ECO:0007669"/>
    <property type="project" value="UniProtKB-KW"/>
</dbReference>
<evidence type="ECO:0000259" key="2">
    <source>
        <dbReference type="Pfam" id="PF08242"/>
    </source>
</evidence>
<dbReference type="CDD" id="cd02440">
    <property type="entry name" value="AdoMet_MTases"/>
    <property type="match status" value="1"/>
</dbReference>
<dbReference type="Gene3D" id="1.25.40.10">
    <property type="entry name" value="Tetratricopeptide repeat domain"/>
    <property type="match status" value="1"/>
</dbReference>
<dbReference type="SUPFAM" id="SSF53335">
    <property type="entry name" value="S-adenosyl-L-methionine-dependent methyltransferases"/>
    <property type="match status" value="1"/>
</dbReference>
<dbReference type="SUPFAM" id="SSF48452">
    <property type="entry name" value="TPR-like"/>
    <property type="match status" value="1"/>
</dbReference>
<evidence type="ECO:0000313" key="3">
    <source>
        <dbReference type="EMBL" id="PWE28491.1"/>
    </source>
</evidence>